<evidence type="ECO:0000256" key="1">
    <source>
        <dbReference type="SAM" id="Phobius"/>
    </source>
</evidence>
<evidence type="ECO:0000313" key="2">
    <source>
        <dbReference type="EMBL" id="AGA56447.1"/>
    </source>
</evidence>
<keyword evidence="3" id="KW-1185">Reference proteome</keyword>
<dbReference type="STRING" id="717605.Theco_0200"/>
<dbReference type="Proteomes" id="UP000010795">
    <property type="component" value="Chromosome"/>
</dbReference>
<keyword evidence="1" id="KW-1133">Transmembrane helix</keyword>
<reference evidence="3" key="1">
    <citation type="submission" date="2012-01" db="EMBL/GenBank/DDBJ databases">
        <title>Complete sequence of chromosome of Thermobacillus composti KWC4.</title>
        <authorList>
            <person name="Lucas S."/>
            <person name="Han J."/>
            <person name="Lapidus A."/>
            <person name="Cheng J.-F."/>
            <person name="Goodwin L."/>
            <person name="Pitluck S."/>
            <person name="Peters L."/>
            <person name="Ovchinnikova G."/>
            <person name="Teshima H."/>
            <person name="Detter J.C."/>
            <person name="Han C."/>
            <person name="Tapia R."/>
            <person name="Land M."/>
            <person name="Hauser L."/>
            <person name="Kyrpides N."/>
            <person name="Ivanova N."/>
            <person name="Pagani I."/>
            <person name="Anderson I."/>
            <person name="Woyke T."/>
        </authorList>
    </citation>
    <scope>NUCLEOTIDE SEQUENCE [LARGE SCALE GENOMIC DNA]</scope>
    <source>
        <strain evidence="3">DSM 18247 / JCM 13945 / KWC4</strain>
    </source>
</reference>
<keyword evidence="1" id="KW-0812">Transmembrane</keyword>
<feature type="transmembrane region" description="Helical" evidence="1">
    <location>
        <begin position="6"/>
        <end position="29"/>
    </location>
</feature>
<sequence length="57" mass="6444">MEESSIISLITTSISNFGFPIVITGFLLLRFEKKIESLNNTIMDLIQVIRSEVGKKK</sequence>
<name>L0E9J4_THECK</name>
<proteinExistence type="predicted"/>
<dbReference type="RefSeq" id="WP_015253214.1">
    <property type="nucleotide sequence ID" value="NC_019897.1"/>
</dbReference>
<dbReference type="KEGG" id="tco:Theco_0200"/>
<dbReference type="Pfam" id="PF12841">
    <property type="entry name" value="YvrJ"/>
    <property type="match status" value="1"/>
</dbReference>
<evidence type="ECO:0000313" key="3">
    <source>
        <dbReference type="Proteomes" id="UP000010795"/>
    </source>
</evidence>
<organism evidence="2 3">
    <name type="scientific">Thermobacillus composti (strain DSM 18247 / JCM 13945 / KWC4)</name>
    <dbReference type="NCBI Taxonomy" id="717605"/>
    <lineage>
        <taxon>Bacteria</taxon>
        <taxon>Bacillati</taxon>
        <taxon>Bacillota</taxon>
        <taxon>Bacilli</taxon>
        <taxon>Bacillales</taxon>
        <taxon>Paenibacillaceae</taxon>
        <taxon>Thermobacillus</taxon>
    </lineage>
</organism>
<gene>
    <name evidence="2" type="ordered locus">Theco_0200</name>
</gene>
<protein>
    <recommendedName>
        <fullName evidence="4">YvrJ protein family</fullName>
    </recommendedName>
</protein>
<dbReference type="AlphaFoldDB" id="L0E9J4"/>
<dbReference type="OrthoDB" id="2662123at2"/>
<dbReference type="EMBL" id="CP003255">
    <property type="protein sequence ID" value="AGA56447.1"/>
    <property type="molecule type" value="Genomic_DNA"/>
</dbReference>
<dbReference type="HOGENOM" id="CLU_198854_4_0_9"/>
<keyword evidence="1" id="KW-0472">Membrane</keyword>
<accession>L0E9J4</accession>
<evidence type="ECO:0008006" key="4">
    <source>
        <dbReference type="Google" id="ProtNLM"/>
    </source>
</evidence>
<dbReference type="InterPro" id="IPR024419">
    <property type="entry name" value="YvrJ"/>
</dbReference>